<keyword evidence="2" id="KW-0732">Signal</keyword>
<dbReference type="KEGG" id="ccin:112494218"/>
<feature type="region of interest" description="Disordered" evidence="1">
    <location>
        <begin position="443"/>
        <end position="466"/>
    </location>
</feature>
<feature type="region of interest" description="Disordered" evidence="1">
    <location>
        <begin position="153"/>
        <end position="228"/>
    </location>
</feature>
<feature type="compositionally biased region" description="Basic and acidic residues" evidence="1">
    <location>
        <begin position="172"/>
        <end position="201"/>
    </location>
</feature>
<name>A0AAJ7RFH6_CEPCN</name>
<dbReference type="Proteomes" id="UP000694920">
    <property type="component" value="Unplaced"/>
</dbReference>
<dbReference type="AlphaFoldDB" id="A0AAJ7RFH6"/>
<reference evidence="4" key="1">
    <citation type="submission" date="2025-08" db="UniProtKB">
        <authorList>
            <consortium name="RefSeq"/>
        </authorList>
    </citation>
    <scope>IDENTIFICATION</scope>
</reference>
<organism evidence="3 4">
    <name type="scientific">Cephus cinctus</name>
    <name type="common">Wheat stem sawfly</name>
    <dbReference type="NCBI Taxonomy" id="211228"/>
    <lineage>
        <taxon>Eukaryota</taxon>
        <taxon>Metazoa</taxon>
        <taxon>Ecdysozoa</taxon>
        <taxon>Arthropoda</taxon>
        <taxon>Hexapoda</taxon>
        <taxon>Insecta</taxon>
        <taxon>Pterygota</taxon>
        <taxon>Neoptera</taxon>
        <taxon>Endopterygota</taxon>
        <taxon>Hymenoptera</taxon>
        <taxon>Cephoidea</taxon>
        <taxon>Cephidae</taxon>
        <taxon>Cephus</taxon>
    </lineage>
</organism>
<evidence type="ECO:0000313" key="4">
    <source>
        <dbReference type="RefSeq" id="XP_024939913.1"/>
    </source>
</evidence>
<proteinExistence type="predicted"/>
<evidence type="ECO:0000256" key="2">
    <source>
        <dbReference type="SAM" id="SignalP"/>
    </source>
</evidence>
<dbReference type="GeneID" id="112494218"/>
<evidence type="ECO:0000313" key="3">
    <source>
        <dbReference type="Proteomes" id="UP000694920"/>
    </source>
</evidence>
<feature type="compositionally biased region" description="Polar residues" evidence="1">
    <location>
        <begin position="205"/>
        <end position="228"/>
    </location>
</feature>
<evidence type="ECO:0000256" key="1">
    <source>
        <dbReference type="SAM" id="MobiDB-lite"/>
    </source>
</evidence>
<protein>
    <submittedName>
        <fullName evidence="4">Uncharacterized protein LOC112494218</fullName>
    </submittedName>
</protein>
<feature type="region of interest" description="Disordered" evidence="1">
    <location>
        <begin position="70"/>
        <end position="90"/>
    </location>
</feature>
<sequence length="547" mass="61494">MELLLFLLLSPAIFAQTYRGNADPNDEPFMPIYPVYPYNPKLMKRGIEREYPPYLRPELYVPDADARDSYTASFSNNHQRDPYYPSYDPYPKNPSPEIYSSFYNPSSYPPSPSQGPYSMYGPFSTPFPMSPYNSPPYSPNSYGNYYPQTPYPYPNYFNSPPPPAYSRPDMSGPRETEGSESESSKKHEEEKSEGKNKKIENEGSSNTIKNSSDNQTEVSNAISSSSKEQVNIANLDRIPTLYNQMDSLSDLHLRSLQLPKTTYRVISVAGQPVSPDYPLPSAYAKVQQLEQAMAKLLAQNLGHLPSSLFESNQNNILKSNEAHFINQNSPMKSLKDPSYLGQFSGIGKTGLMYTVPQNSLGNIHDNKQNHFFNQNSVMKNTDNAPYYINSNSLWKTGNPGLSSSSPTILTKSEEYRNGQYHQKPVTRVTFEESQSLYVPPAKLAKGQATTQSTEYGGYESPPTHLTQKYEGPLIAAGNQKPDQNYGYDQGHSAVSYQNQNLITVRTPNSHSYQYTNYHPLPSTSQHTQEYKTSLDDVNFGTKQNGKG</sequence>
<feature type="chain" id="PRO_5042573701" evidence="2">
    <location>
        <begin position="16"/>
        <end position="547"/>
    </location>
</feature>
<feature type="signal peptide" evidence="2">
    <location>
        <begin position="1"/>
        <end position="15"/>
    </location>
</feature>
<gene>
    <name evidence="4" type="primary">LOC112494218</name>
</gene>
<feature type="compositionally biased region" description="Pro residues" evidence="1">
    <location>
        <begin position="153"/>
        <end position="165"/>
    </location>
</feature>
<accession>A0AAJ7RFH6</accession>
<dbReference type="RefSeq" id="XP_024939913.1">
    <property type="nucleotide sequence ID" value="XM_025084145.1"/>
</dbReference>
<keyword evidence="3" id="KW-1185">Reference proteome</keyword>